<reference evidence="7 8" key="1">
    <citation type="submission" date="2018-06" db="EMBL/GenBank/DDBJ databases">
        <title>Sphaerisporangium craniellae sp. nov., isolated from a marine sponge in the South China Sea.</title>
        <authorList>
            <person name="Li L."/>
        </authorList>
    </citation>
    <scope>NUCLEOTIDE SEQUENCE [LARGE SCALE GENOMIC DNA]</scope>
    <source>
        <strain evidence="7 8">LHW63015</strain>
    </source>
</reference>
<evidence type="ECO:0000313" key="8">
    <source>
        <dbReference type="Proteomes" id="UP000253303"/>
    </source>
</evidence>
<evidence type="ECO:0000256" key="4">
    <source>
        <dbReference type="ARBA" id="ARBA00023136"/>
    </source>
</evidence>
<organism evidence="7 8">
    <name type="scientific">Spongiactinospora rosea</name>
    <dbReference type="NCBI Taxonomy" id="2248750"/>
    <lineage>
        <taxon>Bacteria</taxon>
        <taxon>Bacillati</taxon>
        <taxon>Actinomycetota</taxon>
        <taxon>Actinomycetes</taxon>
        <taxon>Streptosporangiales</taxon>
        <taxon>Streptosporangiaceae</taxon>
        <taxon>Spongiactinospora</taxon>
    </lineage>
</organism>
<keyword evidence="4 5" id="KW-0472">Membrane</keyword>
<evidence type="ECO:0000256" key="2">
    <source>
        <dbReference type="ARBA" id="ARBA00022692"/>
    </source>
</evidence>
<dbReference type="OrthoDB" id="3513479at2"/>
<dbReference type="PROSITE" id="PS50850">
    <property type="entry name" value="MFS"/>
    <property type="match status" value="1"/>
</dbReference>
<dbReference type="Gene3D" id="1.20.1250.20">
    <property type="entry name" value="MFS general substrate transporter like domains"/>
    <property type="match status" value="1"/>
</dbReference>
<evidence type="ECO:0000256" key="1">
    <source>
        <dbReference type="ARBA" id="ARBA00004651"/>
    </source>
</evidence>
<keyword evidence="8" id="KW-1185">Reference proteome</keyword>
<evidence type="ECO:0000256" key="3">
    <source>
        <dbReference type="ARBA" id="ARBA00022989"/>
    </source>
</evidence>
<evidence type="ECO:0000259" key="6">
    <source>
        <dbReference type="PROSITE" id="PS50850"/>
    </source>
</evidence>
<comment type="subcellular location">
    <subcellularLocation>
        <location evidence="1">Cell membrane</location>
        <topology evidence="1">Multi-pass membrane protein</topology>
    </subcellularLocation>
</comment>
<dbReference type="Pfam" id="PF07690">
    <property type="entry name" value="MFS_1"/>
    <property type="match status" value="1"/>
</dbReference>
<dbReference type="InterPro" id="IPR020846">
    <property type="entry name" value="MFS_dom"/>
</dbReference>
<dbReference type="GO" id="GO:0005886">
    <property type="term" value="C:plasma membrane"/>
    <property type="evidence" value="ECO:0007669"/>
    <property type="project" value="UniProtKB-SubCell"/>
</dbReference>
<dbReference type="GO" id="GO:0022857">
    <property type="term" value="F:transmembrane transporter activity"/>
    <property type="evidence" value="ECO:0007669"/>
    <property type="project" value="InterPro"/>
</dbReference>
<dbReference type="PANTHER" id="PTHR23530:SF1">
    <property type="entry name" value="PERMEASE, MAJOR FACILITATOR SUPERFAMILY-RELATED"/>
    <property type="match status" value="1"/>
</dbReference>
<proteinExistence type="predicted"/>
<dbReference type="InterPro" id="IPR005829">
    <property type="entry name" value="Sugar_transporter_CS"/>
</dbReference>
<protein>
    <submittedName>
        <fullName evidence="7">MFS transporter</fullName>
    </submittedName>
</protein>
<gene>
    <name evidence="7" type="ORF">DP939_35675</name>
</gene>
<feature type="transmembrane region" description="Helical" evidence="5">
    <location>
        <begin position="386"/>
        <end position="403"/>
    </location>
</feature>
<sequence>MNPVSARRRYALVSALTWLPPGLMMAPLVLLMAGRGLGVAQIGAVMGLYGLTVVVLELPTGGLSDVIGRRTVLAASGAFSAAAYTVLVLAHSLPMFMLGCALKGVARALSSGPAQAWYVDTLHAAEGRDADLKPGLARGEAMGSIALCAGVVTGGLLPLGLSSVVAEPLAAPLVLAGVASVLLLTVVLVALPEPPRERLGLGEVLRGVPLSIRTGVGVAVRDGVLARMLGVSAAAGIALCSIELLTPIRLGELTGGAGSTAYGMVAAVGFAASAAGNALAPAFARIAGGSIRGARAGAVVTVLALGGLAASTALPGPAGVAATAGAYLVMFVGLSAATLLHVEIMHGRVESAQRATLLSVDSLALQLGGFLANVGLGWLAGRVGIGAAWAVASGLMLLSTLLYPRTRAVLAVAPGRAP</sequence>
<dbReference type="PANTHER" id="PTHR23530">
    <property type="entry name" value="TRANSPORT PROTEIN-RELATED"/>
    <property type="match status" value="1"/>
</dbReference>
<feature type="domain" description="Major facilitator superfamily (MFS) profile" evidence="6">
    <location>
        <begin position="1"/>
        <end position="411"/>
    </location>
</feature>
<keyword evidence="3 5" id="KW-1133">Transmembrane helix</keyword>
<dbReference type="RefSeq" id="WP_113985235.1">
    <property type="nucleotide sequence ID" value="NZ_QMEY01000023.1"/>
</dbReference>
<feature type="transmembrane region" description="Helical" evidence="5">
    <location>
        <begin position="71"/>
        <end position="93"/>
    </location>
</feature>
<feature type="transmembrane region" description="Helical" evidence="5">
    <location>
        <begin position="12"/>
        <end position="33"/>
    </location>
</feature>
<dbReference type="Proteomes" id="UP000253303">
    <property type="component" value="Unassembled WGS sequence"/>
</dbReference>
<feature type="transmembrane region" description="Helical" evidence="5">
    <location>
        <begin position="320"/>
        <end position="342"/>
    </location>
</feature>
<comment type="caution">
    <text evidence="7">The sequence shown here is derived from an EMBL/GenBank/DDBJ whole genome shotgun (WGS) entry which is preliminary data.</text>
</comment>
<dbReference type="AlphaFoldDB" id="A0A366LQF8"/>
<dbReference type="InterPro" id="IPR011701">
    <property type="entry name" value="MFS"/>
</dbReference>
<feature type="transmembrane region" description="Helical" evidence="5">
    <location>
        <begin position="141"/>
        <end position="161"/>
    </location>
</feature>
<evidence type="ECO:0000313" key="7">
    <source>
        <dbReference type="EMBL" id="RBQ15432.1"/>
    </source>
</evidence>
<name>A0A366LQF8_9ACTN</name>
<dbReference type="InterPro" id="IPR036259">
    <property type="entry name" value="MFS_trans_sf"/>
</dbReference>
<dbReference type="EMBL" id="QMEY01000023">
    <property type="protein sequence ID" value="RBQ15432.1"/>
    <property type="molecule type" value="Genomic_DNA"/>
</dbReference>
<evidence type="ECO:0000256" key="5">
    <source>
        <dbReference type="SAM" id="Phobius"/>
    </source>
</evidence>
<feature type="transmembrane region" description="Helical" evidence="5">
    <location>
        <begin position="363"/>
        <end position="380"/>
    </location>
</feature>
<feature type="transmembrane region" description="Helical" evidence="5">
    <location>
        <begin position="39"/>
        <end position="59"/>
    </location>
</feature>
<keyword evidence="2 5" id="KW-0812">Transmembrane</keyword>
<feature type="transmembrane region" description="Helical" evidence="5">
    <location>
        <begin position="296"/>
        <end position="314"/>
    </location>
</feature>
<dbReference type="PROSITE" id="PS00216">
    <property type="entry name" value="SUGAR_TRANSPORT_1"/>
    <property type="match status" value="1"/>
</dbReference>
<dbReference type="InterPro" id="IPR053160">
    <property type="entry name" value="MFS_DHA3_Transporter"/>
</dbReference>
<feature type="transmembrane region" description="Helical" evidence="5">
    <location>
        <begin position="173"/>
        <end position="191"/>
    </location>
</feature>
<feature type="transmembrane region" description="Helical" evidence="5">
    <location>
        <begin position="261"/>
        <end position="284"/>
    </location>
</feature>
<accession>A0A366LQF8</accession>
<dbReference type="SUPFAM" id="SSF103473">
    <property type="entry name" value="MFS general substrate transporter"/>
    <property type="match status" value="1"/>
</dbReference>